<feature type="signal peptide" evidence="1">
    <location>
        <begin position="1"/>
        <end position="22"/>
    </location>
</feature>
<keyword evidence="3" id="KW-1185">Reference proteome</keyword>
<dbReference type="EMBL" id="STGV01000004">
    <property type="protein sequence ID" value="THV22207.1"/>
    <property type="molecule type" value="Genomic_DNA"/>
</dbReference>
<dbReference type="OrthoDB" id="8370294at2"/>
<keyword evidence="1" id="KW-0732">Signal</keyword>
<dbReference type="RefSeq" id="WP_136598980.1">
    <property type="nucleotide sequence ID" value="NZ_STGV01000004.1"/>
</dbReference>
<name>A0A4S8NX73_9HYPH</name>
<evidence type="ECO:0000313" key="2">
    <source>
        <dbReference type="EMBL" id="THV22207.1"/>
    </source>
</evidence>
<dbReference type="AlphaFoldDB" id="A0A4S8NX73"/>
<evidence type="ECO:0000313" key="3">
    <source>
        <dbReference type="Proteomes" id="UP000308828"/>
    </source>
</evidence>
<dbReference type="Proteomes" id="UP000308828">
    <property type="component" value="Unassembled WGS sequence"/>
</dbReference>
<protein>
    <submittedName>
        <fullName evidence="2">Uncharacterized protein</fullName>
    </submittedName>
</protein>
<feature type="chain" id="PRO_5020996608" evidence="1">
    <location>
        <begin position="23"/>
        <end position="194"/>
    </location>
</feature>
<reference evidence="2 3" key="1">
    <citation type="submission" date="2019-04" db="EMBL/GenBank/DDBJ databases">
        <title>Genome sequence of strain shin9-1.</title>
        <authorList>
            <person name="Gao J."/>
            <person name="Sun J."/>
        </authorList>
    </citation>
    <scope>NUCLEOTIDE SEQUENCE [LARGE SCALE GENOMIC DNA]</scope>
    <source>
        <strain evidence="3">shin9-1</strain>
    </source>
</reference>
<gene>
    <name evidence="2" type="ORF">FAA97_12985</name>
</gene>
<sequence>MKPLSSLLVSALVLLLASGSLAQELPAPVHGVSFEAWAAANARLANHEDRGAVLNDLAVDEKRFEQINQTFMQALRNDPEFKLTTAYSLAFSKADADRVALVTGTIPQSPKLLEFENYARVQGHIEAASTHPDFDQQAILDEHGLSAQEFTEISAYWLQKMREQALSGDSAALSWWNETLDRYRNIYAVRYTAP</sequence>
<proteinExistence type="predicted"/>
<comment type="caution">
    <text evidence="2">The sequence shown here is derived from an EMBL/GenBank/DDBJ whole genome shotgun (WGS) entry which is preliminary data.</text>
</comment>
<accession>A0A4S8NX73</accession>
<organism evidence="2 3">
    <name type="scientific">Peteryoungia ipomoeae</name>
    <dbReference type="NCBI Taxonomy" id="1210932"/>
    <lineage>
        <taxon>Bacteria</taxon>
        <taxon>Pseudomonadati</taxon>
        <taxon>Pseudomonadota</taxon>
        <taxon>Alphaproteobacteria</taxon>
        <taxon>Hyphomicrobiales</taxon>
        <taxon>Rhizobiaceae</taxon>
        <taxon>Peteryoungia</taxon>
    </lineage>
</organism>
<evidence type="ECO:0000256" key="1">
    <source>
        <dbReference type="SAM" id="SignalP"/>
    </source>
</evidence>